<dbReference type="CDD" id="cd00531">
    <property type="entry name" value="NTF2_like"/>
    <property type="match status" value="1"/>
</dbReference>
<evidence type="ECO:0000313" key="3">
    <source>
        <dbReference type="EMBL" id="WTT21603.1"/>
    </source>
</evidence>
<reference evidence="3" key="1">
    <citation type="submission" date="2022-10" db="EMBL/GenBank/DDBJ databases">
        <title>The complete genomes of actinobacterial strains from the NBC collection.</title>
        <authorList>
            <person name="Joergensen T.S."/>
            <person name="Alvarez Arevalo M."/>
            <person name="Sterndorff E.B."/>
            <person name="Faurdal D."/>
            <person name="Vuksanovic O."/>
            <person name="Mourched A.-S."/>
            <person name="Charusanti P."/>
            <person name="Shaw S."/>
            <person name="Blin K."/>
            <person name="Weber T."/>
        </authorList>
    </citation>
    <scope>NUCLEOTIDE SEQUENCE</scope>
    <source>
        <strain evidence="3">NBC_00093</strain>
    </source>
</reference>
<dbReference type="PIRSF" id="PIRSF028470">
    <property type="entry name" value="UCP028470"/>
    <property type="match status" value="1"/>
</dbReference>
<evidence type="ECO:0000259" key="2">
    <source>
        <dbReference type="Pfam" id="PF08332"/>
    </source>
</evidence>
<keyword evidence="1" id="KW-0732">Signal</keyword>
<dbReference type="InterPro" id="IPR032710">
    <property type="entry name" value="NTF2-like_dom_sf"/>
</dbReference>
<organism evidence="3">
    <name type="scientific">Streptomyces sp. NBC_00093</name>
    <dbReference type="NCBI Taxonomy" id="2975649"/>
    <lineage>
        <taxon>Bacteria</taxon>
        <taxon>Bacillati</taxon>
        <taxon>Actinomycetota</taxon>
        <taxon>Actinomycetes</taxon>
        <taxon>Kitasatosporales</taxon>
        <taxon>Streptomycetaceae</taxon>
        <taxon>Streptomyces</taxon>
    </lineage>
</organism>
<feature type="domain" description="Calcium/calmodulin-dependent protein kinase II association-domain" evidence="2">
    <location>
        <begin position="46"/>
        <end position="168"/>
    </location>
</feature>
<dbReference type="GO" id="GO:0004683">
    <property type="term" value="F:calcium/calmodulin-dependent protein kinase activity"/>
    <property type="evidence" value="ECO:0007669"/>
    <property type="project" value="InterPro"/>
</dbReference>
<sequence length="171" mass="18496">MKHHLRGRAAIATAAALVAAGTITAGVSAASPEHHTSKPKNTLPSKAEIAGLFDHWNATLQTGDPEKVTALYAPNAVLLPTLSPKIRTTHAEIADYFVTFLKKKPVGEKLQTIINILDDNSAIDTGLYEFHVTDPTTGAKSTVEARYTYEYEKIGGKWLIQNHHSSVLPAE</sequence>
<dbReference type="GO" id="GO:0005516">
    <property type="term" value="F:calmodulin binding"/>
    <property type="evidence" value="ECO:0007669"/>
    <property type="project" value="InterPro"/>
</dbReference>
<protein>
    <submittedName>
        <fullName evidence="3">SgcJ/EcaC family oxidoreductase</fullName>
    </submittedName>
</protein>
<dbReference type="InterPro" id="IPR013543">
    <property type="entry name" value="Ca/CaM-dep_prot_kinase-assoc"/>
</dbReference>
<name>A0AAU2ADM6_9ACTN</name>
<proteinExistence type="predicted"/>
<dbReference type="InterPro" id="IPR011944">
    <property type="entry name" value="Steroid_delta5-4_isomerase"/>
</dbReference>
<feature type="chain" id="PRO_5043435072" evidence="1">
    <location>
        <begin position="26"/>
        <end position="171"/>
    </location>
</feature>
<dbReference type="EMBL" id="CP108222">
    <property type="protein sequence ID" value="WTT21603.1"/>
    <property type="molecule type" value="Genomic_DNA"/>
</dbReference>
<dbReference type="Pfam" id="PF08332">
    <property type="entry name" value="CaMKII_AD"/>
    <property type="match status" value="1"/>
</dbReference>
<dbReference type="AlphaFoldDB" id="A0AAU2ADM6"/>
<gene>
    <name evidence="3" type="ORF">OHA22_41790</name>
</gene>
<dbReference type="Gene3D" id="3.10.450.50">
    <property type="match status" value="1"/>
</dbReference>
<evidence type="ECO:0000256" key="1">
    <source>
        <dbReference type="SAM" id="SignalP"/>
    </source>
</evidence>
<feature type="signal peptide" evidence="1">
    <location>
        <begin position="1"/>
        <end position="25"/>
    </location>
</feature>
<dbReference type="InterPro" id="IPR016887">
    <property type="entry name" value="UCP028470_steroid_isom-rel"/>
</dbReference>
<dbReference type="NCBIfam" id="TIGR02246">
    <property type="entry name" value="SgcJ/EcaC family oxidoreductase"/>
    <property type="match status" value="1"/>
</dbReference>
<dbReference type="SUPFAM" id="SSF54427">
    <property type="entry name" value="NTF2-like"/>
    <property type="match status" value="1"/>
</dbReference>
<accession>A0AAU2ADM6</accession>